<accession>A0A2G8SF10</accession>
<protein>
    <submittedName>
        <fullName evidence="1">Uncharacterized protein</fullName>
    </submittedName>
</protein>
<dbReference type="Proteomes" id="UP000230002">
    <property type="component" value="Unassembled WGS sequence"/>
</dbReference>
<proteinExistence type="predicted"/>
<evidence type="ECO:0000313" key="1">
    <source>
        <dbReference type="EMBL" id="PIL32349.1"/>
    </source>
</evidence>
<name>A0A2G8SF10_9APHY</name>
<organism evidence="1 2">
    <name type="scientific">Ganoderma sinense ZZ0214-1</name>
    <dbReference type="NCBI Taxonomy" id="1077348"/>
    <lineage>
        <taxon>Eukaryota</taxon>
        <taxon>Fungi</taxon>
        <taxon>Dikarya</taxon>
        <taxon>Basidiomycota</taxon>
        <taxon>Agaricomycotina</taxon>
        <taxon>Agaricomycetes</taxon>
        <taxon>Polyporales</taxon>
        <taxon>Polyporaceae</taxon>
        <taxon>Ganoderma</taxon>
    </lineage>
</organism>
<evidence type="ECO:0000313" key="2">
    <source>
        <dbReference type="Proteomes" id="UP000230002"/>
    </source>
</evidence>
<reference evidence="1 2" key="1">
    <citation type="journal article" date="2015" name="Sci. Rep.">
        <title>Chromosome-level genome map provides insights into diverse defense mechanisms in the medicinal fungus Ganoderma sinense.</title>
        <authorList>
            <person name="Zhu Y."/>
            <person name="Xu J."/>
            <person name="Sun C."/>
            <person name="Zhou S."/>
            <person name="Xu H."/>
            <person name="Nelson D.R."/>
            <person name="Qian J."/>
            <person name="Song J."/>
            <person name="Luo H."/>
            <person name="Xiang L."/>
            <person name="Li Y."/>
            <person name="Xu Z."/>
            <person name="Ji A."/>
            <person name="Wang L."/>
            <person name="Lu S."/>
            <person name="Hayward A."/>
            <person name="Sun W."/>
            <person name="Li X."/>
            <person name="Schwartz D.C."/>
            <person name="Wang Y."/>
            <person name="Chen S."/>
        </authorList>
    </citation>
    <scope>NUCLEOTIDE SEQUENCE [LARGE SCALE GENOMIC DNA]</scope>
    <source>
        <strain evidence="1 2">ZZ0214-1</strain>
    </source>
</reference>
<comment type="caution">
    <text evidence="1">The sequence shown here is derived from an EMBL/GenBank/DDBJ whole genome shotgun (WGS) entry which is preliminary data.</text>
</comment>
<dbReference type="EMBL" id="AYKW01000011">
    <property type="protein sequence ID" value="PIL32349.1"/>
    <property type="molecule type" value="Genomic_DNA"/>
</dbReference>
<dbReference type="AlphaFoldDB" id="A0A2G8SF10"/>
<gene>
    <name evidence="1" type="ORF">GSI_05595</name>
</gene>
<keyword evidence="2" id="KW-1185">Reference proteome</keyword>
<sequence>MISFSSLKTIGSVPLHAWVPSHSLLPLTPAELDAHLLPPQSARRLHLPLCLQPYLLPSLKFAHPLIQAFLLPSAPVLGPCPPHLCLLLLGVVSTARGKRNGHLFAVLRLCKTVWPLERDLNLRVGVSKRNRIANHQPGEVERVPVRDRRRDGTSRGLGRLREAPFGFVLRAGLGLV</sequence>